<dbReference type="GO" id="GO:0005886">
    <property type="term" value="C:plasma membrane"/>
    <property type="evidence" value="ECO:0007669"/>
    <property type="project" value="TreeGrafter"/>
</dbReference>
<feature type="transmembrane region" description="Helical" evidence="2">
    <location>
        <begin position="210"/>
        <end position="227"/>
    </location>
</feature>
<name>A0A6J7HUS7_9ZZZZ</name>
<feature type="transmembrane region" description="Helical" evidence="2">
    <location>
        <begin position="70"/>
        <end position="88"/>
    </location>
</feature>
<evidence type="ECO:0000256" key="2">
    <source>
        <dbReference type="SAM" id="Phobius"/>
    </source>
</evidence>
<organism evidence="5">
    <name type="scientific">freshwater metagenome</name>
    <dbReference type="NCBI Taxonomy" id="449393"/>
    <lineage>
        <taxon>unclassified sequences</taxon>
        <taxon>metagenomes</taxon>
        <taxon>ecological metagenomes</taxon>
    </lineage>
</organism>
<keyword evidence="2" id="KW-0812">Transmembrane</keyword>
<dbReference type="InterPro" id="IPR050882">
    <property type="entry name" value="Prepilin_peptidase/N-MTase"/>
</dbReference>
<dbReference type="Pfam" id="PF01478">
    <property type="entry name" value="Peptidase_A24"/>
    <property type="match status" value="1"/>
</dbReference>
<proteinExistence type="inferred from homology"/>
<dbReference type="PANTHER" id="PTHR30487">
    <property type="entry name" value="TYPE 4 PREPILIN-LIKE PROTEINS LEADER PEPTIDE-PROCESSING ENZYME"/>
    <property type="match status" value="1"/>
</dbReference>
<sequence>MTLWRLVLVVALSLPAGWFAELLIVRGPTEEPLLLPLRLGGMSRRRLLTQVFISLGFVLITLRFDELSFGLLAGMLTLYTVLVALAIIDSATYRLPDRIVLPMLCLSIVWITAVALIDGNPEKIQFAICGALVFFGTLLVAHLISPRGMGFGDVKLAALMGLFLGASSTTLMDAVVLVLWAMVIGFAMGTVAGLAILVRRGGNHPFPFGPYLAAGTMIALLASSTFLRR</sequence>
<evidence type="ECO:0000313" key="5">
    <source>
        <dbReference type="EMBL" id="CAB4923542.1"/>
    </source>
</evidence>
<evidence type="ECO:0000256" key="1">
    <source>
        <dbReference type="ARBA" id="ARBA00005801"/>
    </source>
</evidence>
<dbReference type="Gene3D" id="1.20.120.1220">
    <property type="match status" value="1"/>
</dbReference>
<dbReference type="GO" id="GO:0004190">
    <property type="term" value="F:aspartic-type endopeptidase activity"/>
    <property type="evidence" value="ECO:0007669"/>
    <property type="project" value="InterPro"/>
</dbReference>
<evidence type="ECO:0000259" key="3">
    <source>
        <dbReference type="Pfam" id="PF01478"/>
    </source>
</evidence>
<feature type="transmembrane region" description="Helical" evidence="2">
    <location>
        <begin position="124"/>
        <end position="144"/>
    </location>
</feature>
<evidence type="ECO:0000313" key="4">
    <source>
        <dbReference type="EMBL" id="CAB4322321.1"/>
    </source>
</evidence>
<dbReference type="InterPro" id="IPR014032">
    <property type="entry name" value="Peptidase_A24A_bac"/>
</dbReference>
<dbReference type="EMBL" id="CAFBNC010000006">
    <property type="protein sequence ID" value="CAB4923542.1"/>
    <property type="molecule type" value="Genomic_DNA"/>
</dbReference>
<feature type="transmembrane region" description="Helical" evidence="2">
    <location>
        <begin position="46"/>
        <end position="64"/>
    </location>
</feature>
<feature type="transmembrane region" description="Helical" evidence="2">
    <location>
        <begin position="178"/>
        <end position="198"/>
    </location>
</feature>
<dbReference type="PANTHER" id="PTHR30487:SF0">
    <property type="entry name" value="PREPILIN LEADER PEPTIDASE_N-METHYLTRANSFERASE-RELATED"/>
    <property type="match status" value="1"/>
</dbReference>
<reference evidence="5" key="1">
    <citation type="submission" date="2020-05" db="EMBL/GenBank/DDBJ databases">
        <authorList>
            <person name="Chiriac C."/>
            <person name="Salcher M."/>
            <person name="Ghai R."/>
            <person name="Kavagutti S V."/>
        </authorList>
    </citation>
    <scope>NUCLEOTIDE SEQUENCE</scope>
</reference>
<protein>
    <submittedName>
        <fullName evidence="5">Unannotated protein</fullName>
    </submittedName>
</protein>
<dbReference type="PRINTS" id="PR00864">
    <property type="entry name" value="PREPILNPTASE"/>
</dbReference>
<accession>A0A6J7HUS7</accession>
<feature type="domain" description="Prepilin type IV endopeptidase peptidase" evidence="3">
    <location>
        <begin position="77"/>
        <end position="188"/>
    </location>
</feature>
<dbReference type="InterPro" id="IPR000045">
    <property type="entry name" value="Prepilin_IV_endopep_pep"/>
</dbReference>
<dbReference type="EMBL" id="CAEMXZ010000001">
    <property type="protein sequence ID" value="CAB4322321.1"/>
    <property type="molecule type" value="Genomic_DNA"/>
</dbReference>
<comment type="similarity">
    <text evidence="1">Belongs to the peptidase A24 family.</text>
</comment>
<dbReference type="AlphaFoldDB" id="A0A6J7HUS7"/>
<keyword evidence="2" id="KW-1133">Transmembrane helix</keyword>
<feature type="transmembrane region" description="Helical" evidence="2">
    <location>
        <begin position="6"/>
        <end position="25"/>
    </location>
</feature>
<feature type="transmembrane region" description="Helical" evidence="2">
    <location>
        <begin position="100"/>
        <end position="118"/>
    </location>
</feature>
<dbReference type="GO" id="GO:0006465">
    <property type="term" value="P:signal peptide processing"/>
    <property type="evidence" value="ECO:0007669"/>
    <property type="project" value="TreeGrafter"/>
</dbReference>
<keyword evidence="2" id="KW-0472">Membrane</keyword>
<gene>
    <name evidence="4" type="ORF">UFOPK1392_00055</name>
    <name evidence="5" type="ORF">UFOPK3733_00221</name>
</gene>